<evidence type="ECO:0000259" key="3">
    <source>
        <dbReference type="Pfam" id="PF02705"/>
    </source>
</evidence>
<evidence type="ECO:0000256" key="1">
    <source>
        <dbReference type="ARBA" id="ARBA00008440"/>
    </source>
</evidence>
<comment type="similarity">
    <text evidence="1 2">Belongs to the HAK/KUP transporter (TC 2.A.72.3) family.</text>
</comment>
<gene>
    <name evidence="4" type="ORF">PVAP13_1KG496400</name>
</gene>
<reference evidence="4" key="1">
    <citation type="submission" date="2020-05" db="EMBL/GenBank/DDBJ databases">
        <title>WGS assembly of Panicum virgatum.</title>
        <authorList>
            <person name="Lovell J.T."/>
            <person name="Jenkins J."/>
            <person name="Shu S."/>
            <person name="Juenger T.E."/>
            <person name="Schmutz J."/>
        </authorList>
    </citation>
    <scope>NUCLEOTIDE SEQUENCE</scope>
    <source>
        <strain evidence="4">AP13</strain>
    </source>
</reference>
<evidence type="ECO:0000313" key="5">
    <source>
        <dbReference type="Proteomes" id="UP000823388"/>
    </source>
</evidence>
<evidence type="ECO:0000313" key="4">
    <source>
        <dbReference type="EMBL" id="KAG2661280.1"/>
    </source>
</evidence>
<accession>A0A8T0XMY5</accession>
<feature type="transmembrane region" description="Helical" evidence="2">
    <location>
        <begin position="456"/>
        <end position="478"/>
    </location>
</feature>
<keyword evidence="2" id="KW-0633">Potassium transport</keyword>
<evidence type="ECO:0000256" key="2">
    <source>
        <dbReference type="RuleBase" id="RU321113"/>
    </source>
</evidence>
<keyword evidence="2" id="KW-0813">Transport</keyword>
<feature type="transmembrane region" description="Helical" evidence="2">
    <location>
        <begin position="224"/>
        <end position="246"/>
    </location>
</feature>
<feature type="transmembrane region" description="Helical" evidence="2">
    <location>
        <begin position="303"/>
        <end position="324"/>
    </location>
</feature>
<feature type="transmembrane region" description="Helical" evidence="2">
    <location>
        <begin position="398"/>
        <end position="418"/>
    </location>
</feature>
<dbReference type="InterPro" id="IPR053951">
    <property type="entry name" value="K_trans_N"/>
</dbReference>
<dbReference type="GO" id="GO:0015079">
    <property type="term" value="F:potassium ion transmembrane transporter activity"/>
    <property type="evidence" value="ECO:0007669"/>
    <property type="project" value="UniProtKB-UniRule"/>
</dbReference>
<feature type="transmembrane region" description="Helical" evidence="2">
    <location>
        <begin position="198"/>
        <end position="217"/>
    </location>
</feature>
<sequence length="725" mass="80754">MDLEAAGGAAAAHGKRWRGESWRATLLLAYQSLGVVYGDVATSPLYVYKSAFAGDDIQHSAGNEEIYGVLSFVFWTLTLITLVKYVLIVLRADDGGEGGTFALYSLICRHVRAGLLPGGGTRDELMEEDKVTGRRGERPVSRVRAVLEKYRVLQRLLLLFALLGTCMVIGDGVLTPAVSVFSAVSGLELSMEKEQHKYIELPVACAILICLFALQHYGTHKVGFLFAPIVCIWLLCISAIGLYNIIHWDHHVYRALSPYYMYQFLKKTQTGGWMSLGGILLCVTGSEAMYADLGHFSQSSIQIAFISVVYPALVLAYMGQAAFISQHHNFESSYHIGFYVSVPESLRWPVLVIAILAAVVGSQAIITGTFSIIKQCSSLSCFPGVKLVHTSSTVHGQIYIPEINWMLMVLCLAVTIGFRDTKHLANAQGLAVITVMLVTTCLMSLVIVLCWNKSIFLAIGFLLFFGTIEVLYFSASLVKFHEGAWVPITLSFIFMVVMCVWHYGTIKKYEFDVQNKVLVFLCVKSVPVPHVQPEDRFLVGRIGPKEYRLYRVIVRYGYRDVQKDDLEFEKELVSNIAEFIRSSGECDKNGFVEDTDRPSDKLSPVSTGIPLWEEDGDLDASASPHKDIDAQNIAPKRKKARFMIPKSAQVDSEVRRELQELMDAREAGMSFILGHSYMKAKSGSSFIKRIVINFYEFLRKNSRSPSYAANIPHASTLEVGMVYQV</sequence>
<dbReference type="InterPro" id="IPR003855">
    <property type="entry name" value="K+_transporter"/>
</dbReference>
<dbReference type="PANTHER" id="PTHR30540:SF103">
    <property type="entry name" value="POTASSIUM TRANSPORTER 25"/>
    <property type="match status" value="1"/>
</dbReference>
<comment type="subcellular location">
    <subcellularLocation>
        <location evidence="2">Membrane</location>
        <topology evidence="2">Multi-pass membrane protein</topology>
    </subcellularLocation>
</comment>
<comment type="caution">
    <text evidence="4">The sequence shown here is derived from an EMBL/GenBank/DDBJ whole genome shotgun (WGS) entry which is preliminary data.</text>
</comment>
<keyword evidence="5" id="KW-1185">Reference proteome</keyword>
<keyword evidence="2" id="KW-1133">Transmembrane helix</keyword>
<feature type="transmembrane region" description="Helical" evidence="2">
    <location>
        <begin position="25"/>
        <end position="46"/>
    </location>
</feature>
<feature type="transmembrane region" description="Helical" evidence="2">
    <location>
        <begin position="156"/>
        <end position="178"/>
    </location>
</feature>
<keyword evidence="2" id="KW-0472">Membrane</keyword>
<dbReference type="Proteomes" id="UP000823388">
    <property type="component" value="Chromosome 1K"/>
</dbReference>
<dbReference type="Pfam" id="PF02705">
    <property type="entry name" value="K_trans"/>
    <property type="match status" value="1"/>
</dbReference>
<comment type="function">
    <text evidence="2">Potassium transporter.</text>
</comment>
<keyword evidence="2" id="KW-0630">Potassium</keyword>
<feature type="transmembrane region" description="Helical" evidence="2">
    <location>
        <begin position="348"/>
        <end position="373"/>
    </location>
</feature>
<feature type="transmembrane region" description="Helical" evidence="2">
    <location>
        <begin position="484"/>
        <end position="504"/>
    </location>
</feature>
<dbReference type="NCBIfam" id="TIGR00794">
    <property type="entry name" value="kup"/>
    <property type="match status" value="1"/>
</dbReference>
<protein>
    <recommendedName>
        <fullName evidence="2">Potassium transporter</fullName>
    </recommendedName>
</protein>
<organism evidence="4 5">
    <name type="scientific">Panicum virgatum</name>
    <name type="common">Blackwell switchgrass</name>
    <dbReference type="NCBI Taxonomy" id="38727"/>
    <lineage>
        <taxon>Eukaryota</taxon>
        <taxon>Viridiplantae</taxon>
        <taxon>Streptophyta</taxon>
        <taxon>Embryophyta</taxon>
        <taxon>Tracheophyta</taxon>
        <taxon>Spermatophyta</taxon>
        <taxon>Magnoliopsida</taxon>
        <taxon>Liliopsida</taxon>
        <taxon>Poales</taxon>
        <taxon>Poaceae</taxon>
        <taxon>PACMAD clade</taxon>
        <taxon>Panicoideae</taxon>
        <taxon>Panicodae</taxon>
        <taxon>Paniceae</taxon>
        <taxon>Panicinae</taxon>
        <taxon>Panicum</taxon>
        <taxon>Panicum sect. Hiantes</taxon>
    </lineage>
</organism>
<feature type="transmembrane region" description="Helical" evidence="2">
    <location>
        <begin position="271"/>
        <end position="291"/>
    </location>
</feature>
<feature type="transmembrane region" description="Helical" evidence="2">
    <location>
        <begin position="430"/>
        <end position="449"/>
    </location>
</feature>
<dbReference type="AlphaFoldDB" id="A0A8T0XMY5"/>
<dbReference type="EMBL" id="CM029037">
    <property type="protein sequence ID" value="KAG2661280.1"/>
    <property type="molecule type" value="Genomic_DNA"/>
</dbReference>
<keyword evidence="2" id="KW-0812">Transmembrane</keyword>
<name>A0A8T0XMY5_PANVG</name>
<dbReference type="PANTHER" id="PTHR30540">
    <property type="entry name" value="OSMOTIC STRESS POTASSIUM TRANSPORTER"/>
    <property type="match status" value="1"/>
</dbReference>
<feature type="domain" description="K+ potassium transporter integral membrane" evidence="3">
    <location>
        <begin position="28"/>
        <end position="517"/>
    </location>
</feature>
<keyword evidence="2" id="KW-0406">Ion transport</keyword>
<proteinExistence type="inferred from homology"/>
<dbReference type="GO" id="GO:0016020">
    <property type="term" value="C:membrane"/>
    <property type="evidence" value="ECO:0007669"/>
    <property type="project" value="UniProtKB-SubCell"/>
</dbReference>
<feature type="transmembrane region" description="Helical" evidence="2">
    <location>
        <begin position="66"/>
        <end position="87"/>
    </location>
</feature>